<reference evidence="2 3" key="1">
    <citation type="submission" date="2020-02" db="EMBL/GenBank/DDBJ databases">
        <title>Draft genome sequence of Haematococcus lacustris strain NIES-144.</title>
        <authorList>
            <person name="Morimoto D."/>
            <person name="Nakagawa S."/>
            <person name="Yoshida T."/>
            <person name="Sawayama S."/>
        </authorList>
    </citation>
    <scope>NUCLEOTIDE SEQUENCE [LARGE SCALE GENOMIC DNA]</scope>
    <source>
        <strain evidence="2 3">NIES-144</strain>
    </source>
</reference>
<name>A0A699Z1M4_HAELA</name>
<evidence type="ECO:0000313" key="2">
    <source>
        <dbReference type="EMBL" id="GFH12924.1"/>
    </source>
</evidence>
<evidence type="ECO:0000256" key="1">
    <source>
        <dbReference type="SAM" id="Coils"/>
    </source>
</evidence>
<accession>A0A699Z1M4</accession>
<protein>
    <submittedName>
        <fullName evidence="2">Uncharacterized protein</fullName>
    </submittedName>
</protein>
<feature type="coiled-coil region" evidence="1">
    <location>
        <begin position="151"/>
        <end position="203"/>
    </location>
</feature>
<sequence length="413" mass="46165">MLSCTALRQGVQLLHREAVGRNCGRWAHYANTGRLVGSWTFYRGRARRVLYPASQRQRAITQRSGMVPVLSSLIAGGRRPASPAPVPAQNATRMSTLHDVCPETDRLKEEIATVREKIVEVETKTVGVEEEIVTVRAKVVNDPSSQPLKVLEDHLRKEEELLLKKDNILQEELAGLCKKEELLRKKEELMRKELVELRKKENLLLGRAVRQPRQVDALSHVRNMRSMFATVRVINDRTDPPIELQAEVLVDSGCSPELILPKRKTQQLQLAVMDTTTARGYGGAYTEMIVYRAVKVEVDLTDALTGEVLETKSTDLIPQSKSSDPDWVPSDDRLHEFAGFRGQPVDGGVVKLSPVKRSSDKHDPPGLLGFAGLQKLKLQVDPEKYYLMRAERAAGHCVSRNGIGAGKRHLVQS</sequence>
<keyword evidence="1" id="KW-0175">Coiled coil</keyword>
<comment type="caution">
    <text evidence="2">The sequence shown here is derived from an EMBL/GenBank/DDBJ whole genome shotgun (WGS) entry which is preliminary data.</text>
</comment>
<keyword evidence="3" id="KW-1185">Reference proteome</keyword>
<proteinExistence type="predicted"/>
<evidence type="ECO:0000313" key="3">
    <source>
        <dbReference type="Proteomes" id="UP000485058"/>
    </source>
</evidence>
<dbReference type="Proteomes" id="UP000485058">
    <property type="component" value="Unassembled WGS sequence"/>
</dbReference>
<dbReference type="AlphaFoldDB" id="A0A699Z1M4"/>
<dbReference type="EMBL" id="BLLF01000555">
    <property type="protein sequence ID" value="GFH12924.1"/>
    <property type="molecule type" value="Genomic_DNA"/>
</dbReference>
<organism evidence="2 3">
    <name type="scientific">Haematococcus lacustris</name>
    <name type="common">Green alga</name>
    <name type="synonym">Haematococcus pluvialis</name>
    <dbReference type="NCBI Taxonomy" id="44745"/>
    <lineage>
        <taxon>Eukaryota</taxon>
        <taxon>Viridiplantae</taxon>
        <taxon>Chlorophyta</taxon>
        <taxon>core chlorophytes</taxon>
        <taxon>Chlorophyceae</taxon>
        <taxon>CS clade</taxon>
        <taxon>Chlamydomonadales</taxon>
        <taxon>Haematococcaceae</taxon>
        <taxon>Haematococcus</taxon>
    </lineage>
</organism>
<feature type="non-terminal residue" evidence="2">
    <location>
        <position position="1"/>
    </location>
</feature>
<gene>
    <name evidence="2" type="ORF">HaLaN_08706</name>
</gene>